<feature type="chain" id="PRO_5045706307" description="Secreted protein" evidence="1">
    <location>
        <begin position="25"/>
        <end position="65"/>
    </location>
</feature>
<organism evidence="2 3">
    <name type="scientific">Xylocopa violacea</name>
    <name type="common">Violet carpenter bee</name>
    <name type="synonym">Apis violacea</name>
    <dbReference type="NCBI Taxonomy" id="135666"/>
    <lineage>
        <taxon>Eukaryota</taxon>
        <taxon>Metazoa</taxon>
        <taxon>Ecdysozoa</taxon>
        <taxon>Arthropoda</taxon>
        <taxon>Hexapoda</taxon>
        <taxon>Insecta</taxon>
        <taxon>Pterygota</taxon>
        <taxon>Neoptera</taxon>
        <taxon>Endopterygota</taxon>
        <taxon>Hymenoptera</taxon>
        <taxon>Apocrita</taxon>
        <taxon>Aculeata</taxon>
        <taxon>Apoidea</taxon>
        <taxon>Anthophila</taxon>
        <taxon>Apidae</taxon>
        <taxon>Xylocopa</taxon>
        <taxon>Xylocopa</taxon>
    </lineage>
</organism>
<keyword evidence="3" id="KW-1185">Reference proteome</keyword>
<dbReference type="Proteomes" id="UP001642520">
    <property type="component" value="Unassembled WGS sequence"/>
</dbReference>
<evidence type="ECO:0000313" key="3">
    <source>
        <dbReference type="Proteomes" id="UP001642520"/>
    </source>
</evidence>
<name>A0ABP1N3G0_XYLVO</name>
<reference evidence="2 3" key="1">
    <citation type="submission" date="2024-08" db="EMBL/GenBank/DDBJ databases">
        <authorList>
            <person name="Will J Nash"/>
            <person name="Angela Man"/>
            <person name="Seanna McTaggart"/>
            <person name="Kendall Baker"/>
            <person name="Tom Barker"/>
            <person name="Leah Catchpole"/>
            <person name="Alex Durrant"/>
            <person name="Karim Gharbi"/>
            <person name="Naomi Irish"/>
            <person name="Gemy Kaithakottil"/>
            <person name="Debby Ku"/>
            <person name="Aaliyah Providence"/>
            <person name="Felix Shaw"/>
            <person name="David Swarbreck"/>
            <person name="Chris Watkins"/>
            <person name="Ann M. McCartney"/>
            <person name="Giulio Formenti"/>
            <person name="Alice Mouton"/>
            <person name="Noel Vella"/>
            <person name="Bjorn M von Reumont"/>
            <person name="Adriana Vella"/>
            <person name="Wilfried Haerty"/>
        </authorList>
    </citation>
    <scope>NUCLEOTIDE SEQUENCE [LARGE SCALE GENOMIC DNA]</scope>
</reference>
<keyword evidence="1" id="KW-0732">Signal</keyword>
<feature type="signal peptide" evidence="1">
    <location>
        <begin position="1"/>
        <end position="24"/>
    </location>
</feature>
<evidence type="ECO:0000313" key="2">
    <source>
        <dbReference type="EMBL" id="CAL7935515.1"/>
    </source>
</evidence>
<proteinExistence type="predicted"/>
<dbReference type="EMBL" id="CAXAJV020001284">
    <property type="protein sequence ID" value="CAL7935515.1"/>
    <property type="molecule type" value="Genomic_DNA"/>
</dbReference>
<evidence type="ECO:0000256" key="1">
    <source>
        <dbReference type="SAM" id="SignalP"/>
    </source>
</evidence>
<protein>
    <recommendedName>
        <fullName evidence="4">Secreted protein</fullName>
    </recommendedName>
</protein>
<accession>A0ABP1N3G0</accession>
<sequence>MRAKLLYAFAVLVLLALLQRFAESKKVTVHIPYRIRNVKHTHTVYKIVPHYHEDKKEDGQKIEDY</sequence>
<comment type="caution">
    <text evidence="2">The sequence shown here is derived from an EMBL/GenBank/DDBJ whole genome shotgun (WGS) entry which is preliminary data.</text>
</comment>
<evidence type="ECO:0008006" key="4">
    <source>
        <dbReference type="Google" id="ProtNLM"/>
    </source>
</evidence>
<gene>
    <name evidence="2" type="ORF">XYLVIOL_LOCUS1644</name>
</gene>